<organism evidence="1 2">
    <name type="scientific">Hymenobacter luteus</name>
    <dbReference type="NCBI Taxonomy" id="1411122"/>
    <lineage>
        <taxon>Bacteria</taxon>
        <taxon>Pseudomonadati</taxon>
        <taxon>Bacteroidota</taxon>
        <taxon>Cytophagia</taxon>
        <taxon>Cytophagales</taxon>
        <taxon>Hymenobacteraceae</taxon>
        <taxon>Hymenobacter</taxon>
    </lineage>
</organism>
<reference evidence="1 2" key="1">
    <citation type="submission" date="2020-08" db="EMBL/GenBank/DDBJ databases">
        <title>Genomic Encyclopedia of Type Strains, Phase IV (KMG-IV): sequencing the most valuable type-strain genomes for metagenomic binning, comparative biology and taxonomic classification.</title>
        <authorList>
            <person name="Goeker M."/>
        </authorList>
    </citation>
    <scope>NUCLEOTIDE SEQUENCE [LARGE SCALE GENOMIC DNA]</scope>
    <source>
        <strain evidence="1 2">DSM 26718</strain>
    </source>
</reference>
<evidence type="ECO:0000313" key="1">
    <source>
        <dbReference type="EMBL" id="MBB6061489.1"/>
    </source>
</evidence>
<comment type="caution">
    <text evidence="1">The sequence shown here is derived from an EMBL/GenBank/DDBJ whole genome shotgun (WGS) entry which is preliminary data.</text>
</comment>
<proteinExistence type="predicted"/>
<dbReference type="EMBL" id="JACHGG010000015">
    <property type="protein sequence ID" value="MBB6061489.1"/>
    <property type="molecule type" value="Genomic_DNA"/>
</dbReference>
<sequence length="194" mass="21030">MAGCSLFDYEGRTVVQGQVVDSSTGQAVGPAQVQVMQNKRGGFSSAYTAAGDWLDTDAQGRFDFTFDADDAQNYILMARSARGNSQYAGAPELKGGRKNKGVRVPVDAPAWLRVHLLDVPPHTDALAIRVGGFIGNVTLRTEDAQDTAFVRPVTPDFPNVVVWRLDGGRTADQSEHRISYTVAPLDTALIEVRY</sequence>
<evidence type="ECO:0008006" key="3">
    <source>
        <dbReference type="Google" id="ProtNLM"/>
    </source>
</evidence>
<dbReference type="Proteomes" id="UP000532746">
    <property type="component" value="Unassembled WGS sequence"/>
</dbReference>
<accession>A0A7W9T6V0</accession>
<dbReference type="RefSeq" id="WP_183405559.1">
    <property type="nucleotide sequence ID" value="NZ_JACHGG010000015.1"/>
</dbReference>
<protein>
    <recommendedName>
        <fullName evidence="3">Carboxypeptidase regulatory-like domain-containing protein</fullName>
    </recommendedName>
</protein>
<evidence type="ECO:0000313" key="2">
    <source>
        <dbReference type="Proteomes" id="UP000532746"/>
    </source>
</evidence>
<dbReference type="AlphaFoldDB" id="A0A7W9T6V0"/>
<name>A0A7W9T6V0_9BACT</name>
<gene>
    <name evidence="1" type="ORF">HNQ93_004370</name>
</gene>
<keyword evidence="2" id="KW-1185">Reference proteome</keyword>